<dbReference type="GO" id="GO:0016705">
    <property type="term" value="F:oxidoreductase activity, acting on paired donors, with incorporation or reduction of molecular oxygen"/>
    <property type="evidence" value="ECO:0007669"/>
    <property type="project" value="InterPro"/>
</dbReference>
<comment type="similarity">
    <text evidence="3">Belongs to the cytochrome P450 family.</text>
</comment>
<sequence length="516" mass="58052">MLPHWIPYLGHGLSYVLDYAKLIGQARDHSREGIFTLRLLSWKHYVVLTPSLAKQVFAQRQSVLSTYNLFLRMQELVFGDKGLSAQVPELEEQYFHNLNVLMLNSAVMDASNRTASFVGKTIASLISFAKDPVDQMPWERVSDVRVLDERQAEGSLFTLVSRWAYCASMPAMFGQAFLDQCPMAMDDIFLFHAELPYLVTGLPAPNQKISEAMQARDRCREAVRRWFHAHKAVKEGKDPGAGWGDMKDISEFAKLQHRLMDDGGAPEEVVCANLLGFLILQHTNANLIAFWVLIHVYADPHLLQDIRAEVSPYISKLDEPASDTPSKSHYSIDHTSLSRLCPLIKATWLETMRVDVFGAVFKTIVKDFTITESAADAALFGRSDPRSYTLKAGGMVVIDNKASHSDPRLWQNPEQFDPSRFIIRDPLDGGKKKAVFTDQLYSFGGGHSMCKGRTFAERELLTFVAAIVTFWDIEYAGPKNEDGSWKVVKGTLAGSPHPRPDIRVKMSRRDPKLNAL</sequence>
<dbReference type="InterPro" id="IPR002403">
    <property type="entry name" value="Cyt_P450_E_grp-IV"/>
</dbReference>
<evidence type="ECO:0000313" key="10">
    <source>
        <dbReference type="Proteomes" id="UP000606974"/>
    </source>
</evidence>
<name>A0A8H7A9V5_9EURO</name>
<accession>A0A8H7A9V5</accession>
<evidence type="ECO:0000256" key="3">
    <source>
        <dbReference type="ARBA" id="ARBA00010617"/>
    </source>
</evidence>
<comment type="subcellular location">
    <subcellularLocation>
        <location evidence="2">Endoplasmic reticulum membrane</location>
        <topology evidence="2">Single-pass membrane protein</topology>
    </subcellularLocation>
</comment>
<evidence type="ECO:0000256" key="6">
    <source>
        <dbReference type="ARBA" id="ARBA00023004"/>
    </source>
</evidence>
<dbReference type="Pfam" id="PF00067">
    <property type="entry name" value="p450"/>
    <property type="match status" value="1"/>
</dbReference>
<dbReference type="Gene3D" id="1.10.630.10">
    <property type="entry name" value="Cytochrome P450"/>
    <property type="match status" value="1"/>
</dbReference>
<evidence type="ECO:0000256" key="2">
    <source>
        <dbReference type="ARBA" id="ARBA00004389"/>
    </source>
</evidence>
<gene>
    <name evidence="9" type="ORF">GJ744_004198</name>
</gene>
<feature type="binding site" description="axial binding residue" evidence="7">
    <location>
        <position position="450"/>
    </location>
    <ligand>
        <name>heme</name>
        <dbReference type="ChEBI" id="CHEBI:30413"/>
    </ligand>
    <ligandPart>
        <name>Fe</name>
        <dbReference type="ChEBI" id="CHEBI:18248"/>
    </ligandPart>
</feature>
<dbReference type="PANTHER" id="PTHR24306">
    <property type="match status" value="1"/>
</dbReference>
<reference evidence="9" key="1">
    <citation type="submission" date="2020-02" db="EMBL/GenBank/DDBJ databases">
        <authorList>
            <person name="Palmer J.M."/>
        </authorList>
    </citation>
    <scope>NUCLEOTIDE SEQUENCE</scope>
    <source>
        <strain evidence="9">EPUS1.4</strain>
        <tissue evidence="9">Thallus</tissue>
    </source>
</reference>
<evidence type="ECO:0000256" key="8">
    <source>
        <dbReference type="SAM" id="MobiDB-lite"/>
    </source>
</evidence>
<protein>
    <recommendedName>
        <fullName evidence="11">Cytochrome P450</fullName>
    </recommendedName>
</protein>
<dbReference type="InterPro" id="IPR001128">
    <property type="entry name" value="Cyt_P450"/>
</dbReference>
<keyword evidence="6 7" id="KW-0408">Iron</keyword>
<dbReference type="CDD" id="cd11040">
    <property type="entry name" value="CYP7_CYP8-like"/>
    <property type="match status" value="1"/>
</dbReference>
<feature type="region of interest" description="Disordered" evidence="8">
    <location>
        <begin position="496"/>
        <end position="516"/>
    </location>
</feature>
<comment type="cofactor">
    <cofactor evidence="1 7">
        <name>heme</name>
        <dbReference type="ChEBI" id="CHEBI:30413"/>
    </cofactor>
</comment>
<evidence type="ECO:0000256" key="4">
    <source>
        <dbReference type="ARBA" id="ARBA00022516"/>
    </source>
</evidence>
<dbReference type="PRINTS" id="PR00465">
    <property type="entry name" value="EP450IV"/>
</dbReference>
<proteinExistence type="inferred from homology"/>
<keyword evidence="4" id="KW-0443">Lipid metabolism</keyword>
<comment type="caution">
    <text evidence="9">The sequence shown here is derived from an EMBL/GenBank/DDBJ whole genome shotgun (WGS) entry which is preliminary data.</text>
</comment>
<evidence type="ECO:0008006" key="11">
    <source>
        <dbReference type="Google" id="ProtNLM"/>
    </source>
</evidence>
<organism evidence="9 10">
    <name type="scientific">Endocarpon pusillum</name>
    <dbReference type="NCBI Taxonomy" id="364733"/>
    <lineage>
        <taxon>Eukaryota</taxon>
        <taxon>Fungi</taxon>
        <taxon>Dikarya</taxon>
        <taxon>Ascomycota</taxon>
        <taxon>Pezizomycotina</taxon>
        <taxon>Eurotiomycetes</taxon>
        <taxon>Chaetothyriomycetidae</taxon>
        <taxon>Verrucariales</taxon>
        <taxon>Verrucariaceae</taxon>
        <taxon>Endocarpon</taxon>
    </lineage>
</organism>
<dbReference type="GO" id="GO:0004497">
    <property type="term" value="F:monooxygenase activity"/>
    <property type="evidence" value="ECO:0007669"/>
    <property type="project" value="InterPro"/>
</dbReference>
<dbReference type="EMBL" id="JAACFV010000190">
    <property type="protein sequence ID" value="KAF7503221.1"/>
    <property type="molecule type" value="Genomic_DNA"/>
</dbReference>
<dbReference type="OrthoDB" id="4473293at2759"/>
<dbReference type="SUPFAM" id="SSF48264">
    <property type="entry name" value="Cytochrome P450"/>
    <property type="match status" value="1"/>
</dbReference>
<dbReference type="PANTHER" id="PTHR24306:SF7">
    <property type="entry name" value="AHBB"/>
    <property type="match status" value="1"/>
</dbReference>
<evidence type="ECO:0000313" key="9">
    <source>
        <dbReference type="EMBL" id="KAF7503221.1"/>
    </source>
</evidence>
<keyword evidence="10" id="KW-1185">Reference proteome</keyword>
<keyword evidence="4" id="KW-0444">Lipid biosynthesis</keyword>
<evidence type="ECO:0000256" key="7">
    <source>
        <dbReference type="PIRSR" id="PIRSR602403-1"/>
    </source>
</evidence>
<dbReference type="GO" id="GO:0020037">
    <property type="term" value="F:heme binding"/>
    <property type="evidence" value="ECO:0007669"/>
    <property type="project" value="InterPro"/>
</dbReference>
<dbReference type="GO" id="GO:0005789">
    <property type="term" value="C:endoplasmic reticulum membrane"/>
    <property type="evidence" value="ECO:0007669"/>
    <property type="project" value="UniProtKB-SubCell"/>
</dbReference>
<evidence type="ECO:0000256" key="5">
    <source>
        <dbReference type="ARBA" id="ARBA00022723"/>
    </source>
</evidence>
<dbReference type="InterPro" id="IPR036396">
    <property type="entry name" value="Cyt_P450_sf"/>
</dbReference>
<keyword evidence="5 7" id="KW-0479">Metal-binding</keyword>
<keyword evidence="7" id="KW-0349">Heme</keyword>
<evidence type="ECO:0000256" key="1">
    <source>
        <dbReference type="ARBA" id="ARBA00001971"/>
    </source>
</evidence>
<dbReference type="AlphaFoldDB" id="A0A8H7A9V5"/>
<dbReference type="GO" id="GO:0005506">
    <property type="term" value="F:iron ion binding"/>
    <property type="evidence" value="ECO:0007669"/>
    <property type="project" value="InterPro"/>
</dbReference>
<dbReference type="Proteomes" id="UP000606974">
    <property type="component" value="Unassembled WGS sequence"/>
</dbReference>
<feature type="compositionally biased region" description="Basic and acidic residues" evidence="8">
    <location>
        <begin position="498"/>
        <end position="516"/>
    </location>
</feature>